<dbReference type="Proteomes" id="UP000308600">
    <property type="component" value="Unassembled WGS sequence"/>
</dbReference>
<accession>A0ACD3A0A0</accession>
<dbReference type="EMBL" id="ML209075">
    <property type="protein sequence ID" value="TFK59115.1"/>
    <property type="molecule type" value="Genomic_DNA"/>
</dbReference>
<reference evidence="1 2" key="1">
    <citation type="journal article" date="2019" name="Nat. Ecol. Evol.">
        <title>Megaphylogeny resolves global patterns of mushroom evolution.</title>
        <authorList>
            <person name="Varga T."/>
            <person name="Krizsan K."/>
            <person name="Foldi C."/>
            <person name="Dima B."/>
            <person name="Sanchez-Garcia M."/>
            <person name="Sanchez-Ramirez S."/>
            <person name="Szollosi G.J."/>
            <person name="Szarkandi J.G."/>
            <person name="Papp V."/>
            <person name="Albert L."/>
            <person name="Andreopoulos W."/>
            <person name="Angelini C."/>
            <person name="Antonin V."/>
            <person name="Barry K.W."/>
            <person name="Bougher N.L."/>
            <person name="Buchanan P."/>
            <person name="Buyck B."/>
            <person name="Bense V."/>
            <person name="Catcheside P."/>
            <person name="Chovatia M."/>
            <person name="Cooper J."/>
            <person name="Damon W."/>
            <person name="Desjardin D."/>
            <person name="Finy P."/>
            <person name="Geml J."/>
            <person name="Haridas S."/>
            <person name="Hughes K."/>
            <person name="Justo A."/>
            <person name="Karasinski D."/>
            <person name="Kautmanova I."/>
            <person name="Kiss B."/>
            <person name="Kocsube S."/>
            <person name="Kotiranta H."/>
            <person name="LaButti K.M."/>
            <person name="Lechner B.E."/>
            <person name="Liimatainen K."/>
            <person name="Lipzen A."/>
            <person name="Lukacs Z."/>
            <person name="Mihaltcheva S."/>
            <person name="Morgado L.N."/>
            <person name="Niskanen T."/>
            <person name="Noordeloos M.E."/>
            <person name="Ohm R.A."/>
            <person name="Ortiz-Santana B."/>
            <person name="Ovrebo C."/>
            <person name="Racz N."/>
            <person name="Riley R."/>
            <person name="Savchenko A."/>
            <person name="Shiryaev A."/>
            <person name="Soop K."/>
            <person name="Spirin V."/>
            <person name="Szebenyi C."/>
            <person name="Tomsovsky M."/>
            <person name="Tulloss R.E."/>
            <person name="Uehling J."/>
            <person name="Grigoriev I.V."/>
            <person name="Vagvolgyi C."/>
            <person name="Papp T."/>
            <person name="Martin F.M."/>
            <person name="Miettinen O."/>
            <person name="Hibbett D.S."/>
            <person name="Nagy L.G."/>
        </authorList>
    </citation>
    <scope>NUCLEOTIDE SEQUENCE [LARGE SCALE GENOMIC DNA]</scope>
    <source>
        <strain evidence="1 2">NL-1719</strain>
    </source>
</reference>
<protein>
    <submittedName>
        <fullName evidence="1">Uncharacterized protein</fullName>
    </submittedName>
</protein>
<gene>
    <name evidence="1" type="ORF">BDN72DRAFT_966152</name>
</gene>
<keyword evidence="2" id="KW-1185">Reference proteome</keyword>
<evidence type="ECO:0000313" key="2">
    <source>
        <dbReference type="Proteomes" id="UP000308600"/>
    </source>
</evidence>
<sequence>MSSEAADETLSIIDAEVLQLRHRISDLLFQRNSRSLISRLPIEVITTIFLYARDSRASWDQSKSVTTMKFSWVCQHWRYISLGCPTLWTEIDFLHSGGVSEFLSRSQQSPLSLTHIDDNLLGDVMSQSHRIQALDFFRASSDRSPRLDLQNLWTKDTPCLRSLSLNGTQFPLHLLTHPPPLQRLKLQNCTFQWNLPLSSTLTVLSIIKPSTTISLGCFLSKLAGLPALIRLKFDSILGNTPPPSGDLAHANLSKLQELKASEKTLAQLKTLVDHLSVSNNTLVYVMISESNGEAEHSDFIKSVHKCRSHTSPITFLHLMEDPTSSMSILDFSEQPPGSDKGLIPTTIRFAGFIDTAPVVTREVINYLDLRSLQELEILQTPPWGHNHAIGFDGWPQIFGNLPNLRSLDVDEYAAYHLVQFFRDEAKEIKDSLAGRESEGVVPLPIELSFRMLREVTLTFPKPPVYEDDGGESFQESRVDKENIIYNLTRRFNEGIRLEYLAFSNWPIDGETLKKLGDVVGTVEEC</sequence>
<name>A0ACD3A0A0_9AGAR</name>
<evidence type="ECO:0000313" key="1">
    <source>
        <dbReference type="EMBL" id="TFK59115.1"/>
    </source>
</evidence>
<proteinExistence type="predicted"/>
<organism evidence="1 2">
    <name type="scientific">Pluteus cervinus</name>
    <dbReference type="NCBI Taxonomy" id="181527"/>
    <lineage>
        <taxon>Eukaryota</taxon>
        <taxon>Fungi</taxon>
        <taxon>Dikarya</taxon>
        <taxon>Basidiomycota</taxon>
        <taxon>Agaricomycotina</taxon>
        <taxon>Agaricomycetes</taxon>
        <taxon>Agaricomycetidae</taxon>
        <taxon>Agaricales</taxon>
        <taxon>Pluteineae</taxon>
        <taxon>Pluteaceae</taxon>
        <taxon>Pluteus</taxon>
    </lineage>
</organism>